<dbReference type="NCBIfam" id="TIGR01140">
    <property type="entry name" value="L_thr_O3P_dcar"/>
    <property type="match status" value="1"/>
</dbReference>
<dbReference type="EC" id="4.1.1.81" evidence="4"/>
<evidence type="ECO:0000256" key="8">
    <source>
        <dbReference type="ARBA" id="ARBA00029996"/>
    </source>
</evidence>
<comment type="function">
    <text evidence="2">Decarboxylates L-threonine-O-3-phosphate to yield (R)-1-amino-2-propanol O-2-phosphate, the precursor for the linkage between the nucleotide loop and the corrin ring in cobalamin.</text>
</comment>
<name>A0A1E3XGA2_9BACT</name>
<sequence length="376" mass="42718">MLNGHGGNINQICSEYGLTSDEIIDFSANVNPLGYPDSVRKVILERFDEILNYPDSKCTNLRKNIAVKYSCNESNIIVGNGSNELFYLIPRALKPEKGIILQPTFSEFKDALSSVNVEVIEIINDDNKFPMININDSRLKSIRDGMVFLCNPNNPTGQLISKGEILKLVKSNPKRLIVVDEAFIDFVEDEDKYSVIKEAPLMDNLIVVRSLTKFYGFPGLRLGYLVACESIINNLLRFKEPWTVNVLAQIAGYVAINDKEFERNTKTFISVEKTFLYESLSKIEGLRPFYPSANFILVRIDNDELTSSEIHDLLVKDKIVIRDCSNFVGLSNKYFRVAVKTREDNKRLLSALKLIMEDVAFKGINKRGFVQEFIAR</sequence>
<keyword evidence="11" id="KW-0032">Aminotransferase</keyword>
<dbReference type="PANTHER" id="PTHR42885:SF1">
    <property type="entry name" value="THREONINE-PHOSPHATE DECARBOXYLASE"/>
    <property type="match status" value="1"/>
</dbReference>
<feature type="domain" description="Aminotransferase class I/classII large" evidence="10">
    <location>
        <begin position="22"/>
        <end position="352"/>
    </location>
</feature>
<evidence type="ECO:0000256" key="6">
    <source>
        <dbReference type="ARBA" id="ARBA00022898"/>
    </source>
</evidence>
<evidence type="ECO:0000313" key="12">
    <source>
        <dbReference type="Proteomes" id="UP000094056"/>
    </source>
</evidence>
<comment type="caution">
    <text evidence="11">The sequence shown here is derived from an EMBL/GenBank/DDBJ whole genome shotgun (WGS) entry which is preliminary data.</text>
</comment>
<dbReference type="EMBL" id="MAYW01000003">
    <property type="protein sequence ID" value="ODS34657.1"/>
    <property type="molecule type" value="Genomic_DNA"/>
</dbReference>
<dbReference type="GO" id="GO:0008483">
    <property type="term" value="F:transaminase activity"/>
    <property type="evidence" value="ECO:0007669"/>
    <property type="project" value="UniProtKB-KW"/>
</dbReference>
<dbReference type="GO" id="GO:0009236">
    <property type="term" value="P:cobalamin biosynthetic process"/>
    <property type="evidence" value="ECO:0007669"/>
    <property type="project" value="UniProtKB-UniPathway"/>
</dbReference>
<keyword evidence="6" id="KW-0663">Pyridoxal phosphate</keyword>
<dbReference type="PROSITE" id="PS00105">
    <property type="entry name" value="AA_TRANSFER_CLASS_1"/>
    <property type="match status" value="1"/>
</dbReference>
<evidence type="ECO:0000256" key="7">
    <source>
        <dbReference type="ARBA" id="ARBA00023239"/>
    </source>
</evidence>
<dbReference type="InterPro" id="IPR004838">
    <property type="entry name" value="NHTrfase_class1_PyrdxlP-BS"/>
</dbReference>
<evidence type="ECO:0000313" key="11">
    <source>
        <dbReference type="EMBL" id="ODS34657.1"/>
    </source>
</evidence>
<comment type="cofactor">
    <cofactor evidence="1">
        <name>pyridoxal 5'-phosphate</name>
        <dbReference type="ChEBI" id="CHEBI:597326"/>
    </cofactor>
</comment>
<dbReference type="InterPro" id="IPR004839">
    <property type="entry name" value="Aminotransferase_I/II_large"/>
</dbReference>
<dbReference type="CDD" id="cd00609">
    <property type="entry name" value="AAT_like"/>
    <property type="match status" value="1"/>
</dbReference>
<evidence type="ECO:0000256" key="5">
    <source>
        <dbReference type="ARBA" id="ARBA00022573"/>
    </source>
</evidence>
<comment type="catalytic activity">
    <reaction evidence="9">
        <text>O-phospho-L-threonine + H(+) = (R)-1-aminopropan-2-yl phosphate + CO2</text>
        <dbReference type="Rhea" id="RHEA:11492"/>
        <dbReference type="ChEBI" id="CHEBI:15378"/>
        <dbReference type="ChEBI" id="CHEBI:16526"/>
        <dbReference type="ChEBI" id="CHEBI:58563"/>
        <dbReference type="ChEBI" id="CHEBI:58675"/>
        <dbReference type="EC" id="4.1.1.81"/>
    </reaction>
</comment>
<gene>
    <name evidence="11" type="primary">cobD</name>
    <name evidence="11" type="ORF">SCARUB_00237</name>
</gene>
<protein>
    <recommendedName>
        <fullName evidence="4">threonine-phosphate decarboxylase</fullName>
        <ecNumber evidence="4">4.1.1.81</ecNumber>
    </recommendedName>
    <alternativeName>
        <fullName evidence="8">L-threonine-O-3-phosphate decarboxylase</fullName>
    </alternativeName>
</protein>
<dbReference type="Gene3D" id="3.40.640.10">
    <property type="entry name" value="Type I PLP-dependent aspartate aminotransferase-like (Major domain)"/>
    <property type="match status" value="1"/>
</dbReference>
<dbReference type="InterPro" id="IPR005860">
    <property type="entry name" value="CobD"/>
</dbReference>
<accession>A0A1E3XGA2</accession>
<evidence type="ECO:0000256" key="1">
    <source>
        <dbReference type="ARBA" id="ARBA00001933"/>
    </source>
</evidence>
<evidence type="ECO:0000256" key="3">
    <source>
        <dbReference type="ARBA" id="ARBA00004953"/>
    </source>
</evidence>
<evidence type="ECO:0000259" key="10">
    <source>
        <dbReference type="Pfam" id="PF00155"/>
    </source>
</evidence>
<dbReference type="GO" id="GO:0030170">
    <property type="term" value="F:pyridoxal phosphate binding"/>
    <property type="evidence" value="ECO:0007669"/>
    <property type="project" value="InterPro"/>
</dbReference>
<keyword evidence="11" id="KW-0808">Transferase</keyword>
<organism evidence="11 12">
    <name type="scientific">Candidatus Scalindua rubra</name>
    <dbReference type="NCBI Taxonomy" id="1872076"/>
    <lineage>
        <taxon>Bacteria</taxon>
        <taxon>Pseudomonadati</taxon>
        <taxon>Planctomycetota</taxon>
        <taxon>Candidatus Brocadiia</taxon>
        <taxon>Candidatus Brocadiales</taxon>
        <taxon>Candidatus Scalinduaceae</taxon>
        <taxon>Candidatus Scalindua</taxon>
    </lineage>
</organism>
<evidence type="ECO:0000256" key="4">
    <source>
        <dbReference type="ARBA" id="ARBA00012285"/>
    </source>
</evidence>
<dbReference type="Pfam" id="PF00155">
    <property type="entry name" value="Aminotran_1_2"/>
    <property type="match status" value="1"/>
</dbReference>
<reference evidence="11 12" key="1">
    <citation type="submission" date="2016-07" db="EMBL/GenBank/DDBJ databases">
        <title>Draft genome of Scalindua rubra, obtained from a brine-seawater interface in the Red Sea, sheds light on salt adaptation in anammox bacteria.</title>
        <authorList>
            <person name="Speth D.R."/>
            <person name="Lagkouvardos I."/>
            <person name="Wang Y."/>
            <person name="Qian P.-Y."/>
            <person name="Dutilh B.E."/>
            <person name="Jetten M.S."/>
        </authorList>
    </citation>
    <scope>NUCLEOTIDE SEQUENCE [LARGE SCALE GENOMIC DNA]</scope>
    <source>
        <strain evidence="11">BSI-1</strain>
    </source>
</reference>
<dbReference type="AlphaFoldDB" id="A0A1E3XGA2"/>
<evidence type="ECO:0000256" key="9">
    <source>
        <dbReference type="ARBA" id="ARBA00048531"/>
    </source>
</evidence>
<comment type="pathway">
    <text evidence="3">Cofactor biosynthesis; adenosylcobalamin biosynthesis.</text>
</comment>
<evidence type="ECO:0000256" key="2">
    <source>
        <dbReference type="ARBA" id="ARBA00003444"/>
    </source>
</evidence>
<dbReference type="Proteomes" id="UP000094056">
    <property type="component" value="Unassembled WGS sequence"/>
</dbReference>
<dbReference type="GO" id="GO:0048472">
    <property type="term" value="F:threonine-phosphate decarboxylase activity"/>
    <property type="evidence" value="ECO:0007669"/>
    <property type="project" value="UniProtKB-EC"/>
</dbReference>
<dbReference type="SUPFAM" id="SSF53383">
    <property type="entry name" value="PLP-dependent transferases"/>
    <property type="match status" value="1"/>
</dbReference>
<dbReference type="PANTHER" id="PTHR42885">
    <property type="entry name" value="HISTIDINOL-PHOSPHATE AMINOTRANSFERASE-RELATED"/>
    <property type="match status" value="1"/>
</dbReference>
<dbReference type="InterPro" id="IPR015422">
    <property type="entry name" value="PyrdxlP-dep_Trfase_small"/>
</dbReference>
<proteinExistence type="predicted"/>
<keyword evidence="5" id="KW-0169">Cobalamin biosynthesis</keyword>
<keyword evidence="7" id="KW-0456">Lyase</keyword>
<dbReference type="Gene3D" id="3.90.1150.10">
    <property type="entry name" value="Aspartate Aminotransferase, domain 1"/>
    <property type="match status" value="1"/>
</dbReference>
<dbReference type="InterPro" id="IPR015421">
    <property type="entry name" value="PyrdxlP-dep_Trfase_major"/>
</dbReference>
<dbReference type="UniPathway" id="UPA00148"/>
<dbReference type="InterPro" id="IPR015424">
    <property type="entry name" value="PyrdxlP-dep_Trfase"/>
</dbReference>